<keyword evidence="1" id="KW-0175">Coiled coil</keyword>
<proteinExistence type="predicted"/>
<dbReference type="InterPro" id="IPR003870">
    <property type="entry name" value="DUF222"/>
</dbReference>
<dbReference type="OrthoDB" id="5241234at2"/>
<evidence type="ECO:0000313" key="5">
    <source>
        <dbReference type="Proteomes" id="UP000319769"/>
    </source>
</evidence>
<gene>
    <name evidence="4" type="ORF">FPZ12_044360</name>
</gene>
<keyword evidence="5" id="KW-1185">Reference proteome</keyword>
<comment type="caution">
    <text evidence="4">The sequence shown here is derived from an EMBL/GenBank/DDBJ whole genome shotgun (WGS) entry which is preliminary data.</text>
</comment>
<dbReference type="InterPro" id="IPR003615">
    <property type="entry name" value="HNH_nuc"/>
</dbReference>
<dbReference type="EMBL" id="VMNW02000159">
    <property type="protein sequence ID" value="KAA9148876.1"/>
    <property type="molecule type" value="Genomic_DNA"/>
</dbReference>
<protein>
    <submittedName>
        <fullName evidence="4">DUF222 domain-containing protein</fullName>
    </submittedName>
</protein>
<dbReference type="CDD" id="cd00085">
    <property type="entry name" value="HNHc"/>
    <property type="match status" value="1"/>
</dbReference>
<evidence type="ECO:0000256" key="2">
    <source>
        <dbReference type="SAM" id="MobiDB-lite"/>
    </source>
</evidence>
<evidence type="ECO:0000256" key="1">
    <source>
        <dbReference type="SAM" id="Coils"/>
    </source>
</evidence>
<dbReference type="Pfam" id="PF02720">
    <property type="entry name" value="DUF222"/>
    <property type="match status" value="1"/>
</dbReference>
<accession>A0A5N0UIW8</accession>
<evidence type="ECO:0000259" key="3">
    <source>
        <dbReference type="Pfam" id="PF02720"/>
    </source>
</evidence>
<sequence length="388" mass="42376">MVNTNWGTLTADEALACLAVAQRELSAAQAKMVRAMARLNQLRQRDPTVADEISLELHVTRQMAAARLELADALVTRLPCVLAEIEAGNTDLHAAAKIHDATSALPDEKCRDVDAALAPRLAGRDATQIRRAARDLVHRIDPEGSGERAAKRREDRSVRIVHEDDAMASLTAYLPAEVAAAGYSRIDRIARHRRNGGDERTLDQLRADTLSDLVLGTERHEARATVFLHVPIGTALGVTERGAFLEGHGPIPGTIARGILNDPASVWKKVLTDPASGAVLDVGRKTRRPPAAVRDLARARDRECGVAHCHRPAHHSQLDHVRRWRHQGQTSAANLHALCAHHNRLREKPGWDVHFHDATGETTITTPAGRSLHDRPEPLQDPGHPKAA</sequence>
<evidence type="ECO:0000313" key="4">
    <source>
        <dbReference type="EMBL" id="KAA9148876.1"/>
    </source>
</evidence>
<dbReference type="Proteomes" id="UP000319769">
    <property type="component" value="Unassembled WGS sequence"/>
</dbReference>
<reference evidence="4" key="1">
    <citation type="submission" date="2019-09" db="EMBL/GenBank/DDBJ databases">
        <authorList>
            <person name="Teo W.F.A."/>
            <person name="Duangmal K."/>
        </authorList>
    </citation>
    <scope>NUCLEOTIDE SEQUENCE [LARGE SCALE GENOMIC DNA]</scope>
    <source>
        <strain evidence="4">K81G1</strain>
    </source>
</reference>
<feature type="region of interest" description="Disordered" evidence="2">
    <location>
        <begin position="361"/>
        <end position="388"/>
    </location>
</feature>
<dbReference type="AlphaFoldDB" id="A0A5N0UIW8"/>
<feature type="domain" description="DUF222" evidence="3">
    <location>
        <begin position="13"/>
        <end position="301"/>
    </location>
</feature>
<organism evidence="4 5">
    <name type="scientific">Amycolatopsis acidicola</name>
    <dbReference type="NCBI Taxonomy" id="2596893"/>
    <lineage>
        <taxon>Bacteria</taxon>
        <taxon>Bacillati</taxon>
        <taxon>Actinomycetota</taxon>
        <taxon>Actinomycetes</taxon>
        <taxon>Pseudonocardiales</taxon>
        <taxon>Pseudonocardiaceae</taxon>
        <taxon>Amycolatopsis</taxon>
    </lineage>
</organism>
<name>A0A5N0UIW8_9PSEU</name>
<feature type="coiled-coil region" evidence="1">
    <location>
        <begin position="18"/>
        <end position="45"/>
    </location>
</feature>